<dbReference type="GO" id="GO:0097367">
    <property type="term" value="F:carbohydrate derivative binding"/>
    <property type="evidence" value="ECO:0007669"/>
    <property type="project" value="InterPro"/>
</dbReference>
<dbReference type="Gene3D" id="3.40.50.10490">
    <property type="entry name" value="Glucose-6-phosphate isomerase like protein, domain 1"/>
    <property type="match status" value="1"/>
</dbReference>
<evidence type="ECO:0000259" key="1">
    <source>
        <dbReference type="PROSITE" id="PS51464"/>
    </source>
</evidence>
<dbReference type="InterPro" id="IPR046348">
    <property type="entry name" value="SIS_dom_sf"/>
</dbReference>
<evidence type="ECO:0000313" key="2">
    <source>
        <dbReference type="EMBL" id="ATX77808.1"/>
    </source>
</evidence>
<accession>A0A2K8KSV7</accession>
<gene>
    <name evidence="2" type="ORF">REIFOR_02685</name>
</gene>
<keyword evidence="2" id="KW-0413">Isomerase</keyword>
<dbReference type="EC" id="5.3.1.-" evidence="2"/>
<dbReference type="OrthoDB" id="9810929at2"/>
<organism evidence="2 3">
    <name type="scientific">Reinekea forsetii</name>
    <dbReference type="NCBI Taxonomy" id="1336806"/>
    <lineage>
        <taxon>Bacteria</taxon>
        <taxon>Pseudomonadati</taxon>
        <taxon>Pseudomonadota</taxon>
        <taxon>Gammaproteobacteria</taxon>
        <taxon>Oceanospirillales</taxon>
        <taxon>Saccharospirillaceae</taxon>
        <taxon>Reinekea</taxon>
    </lineage>
</organism>
<dbReference type="GO" id="GO:0016853">
    <property type="term" value="F:isomerase activity"/>
    <property type="evidence" value="ECO:0007669"/>
    <property type="project" value="UniProtKB-KW"/>
</dbReference>
<proteinExistence type="predicted"/>
<dbReference type="SUPFAM" id="SSF53697">
    <property type="entry name" value="SIS domain"/>
    <property type="match status" value="1"/>
</dbReference>
<sequence length="197" mass="20777">MNPQDIIIDQLGLALETFQMAAETLDSLIEQTSEVMTDCLINDGKIVVCGMGASGALGAGFAAQMLSRFERDRPGLPALMLSNDGILTSAVAYDSGPGDIYARQVRAFCHAPDILLILSSTGNASALIKAVQAAHEQGVCVIALTGGSGGDVATLLDDNDMELRVESDRDSCVQLTHHLVLNCLVELIENAIFGNEL</sequence>
<reference evidence="2 3" key="1">
    <citation type="journal article" date="2017" name="Environ. Microbiol.">
        <title>Genomic and physiological analyses of 'Reinekea forsetii' reveal a versatile opportunistic lifestyle during spring algae blooms.</title>
        <authorList>
            <person name="Avci B."/>
            <person name="Hahnke R.L."/>
            <person name="Chafee M."/>
            <person name="Fischer T."/>
            <person name="Gruber-Vodicka H."/>
            <person name="Tegetmeyer H.E."/>
            <person name="Harder J."/>
            <person name="Fuchs B.M."/>
            <person name="Amann R.I."/>
            <person name="Teeling H."/>
        </authorList>
    </citation>
    <scope>NUCLEOTIDE SEQUENCE [LARGE SCALE GENOMIC DNA]</scope>
    <source>
        <strain evidence="2 3">Hel1_31_D35</strain>
    </source>
</reference>
<feature type="domain" description="SIS" evidence="1">
    <location>
        <begin position="36"/>
        <end position="197"/>
    </location>
</feature>
<evidence type="ECO:0000313" key="3">
    <source>
        <dbReference type="Proteomes" id="UP000229757"/>
    </source>
</evidence>
<protein>
    <submittedName>
        <fullName evidence="2">Phosphoheptose isomerase</fullName>
        <ecNumber evidence="2">5.3.1.-</ecNumber>
    </submittedName>
</protein>
<name>A0A2K8KSV7_9GAMM</name>
<dbReference type="InterPro" id="IPR035461">
    <property type="entry name" value="GmhA/DiaA"/>
</dbReference>
<dbReference type="Proteomes" id="UP000229757">
    <property type="component" value="Chromosome"/>
</dbReference>
<dbReference type="AlphaFoldDB" id="A0A2K8KSV7"/>
<keyword evidence="3" id="KW-1185">Reference proteome</keyword>
<dbReference type="InterPro" id="IPR001347">
    <property type="entry name" value="SIS_dom"/>
</dbReference>
<dbReference type="PANTHER" id="PTHR30390:SF6">
    <property type="entry name" value="DNAA INITIATOR-ASSOCIATING PROTEIN DIAA"/>
    <property type="match status" value="1"/>
</dbReference>
<dbReference type="RefSeq" id="WP_100258035.1">
    <property type="nucleotide sequence ID" value="NZ_CP011797.1"/>
</dbReference>
<dbReference type="GO" id="GO:1901135">
    <property type="term" value="P:carbohydrate derivative metabolic process"/>
    <property type="evidence" value="ECO:0007669"/>
    <property type="project" value="InterPro"/>
</dbReference>
<dbReference type="Pfam" id="PF13580">
    <property type="entry name" value="SIS_2"/>
    <property type="match status" value="1"/>
</dbReference>
<dbReference type="PROSITE" id="PS51464">
    <property type="entry name" value="SIS"/>
    <property type="match status" value="1"/>
</dbReference>
<dbReference type="PANTHER" id="PTHR30390">
    <property type="entry name" value="SEDOHEPTULOSE 7-PHOSPHATE ISOMERASE / DNAA INITIATOR-ASSOCIATING FACTOR FOR REPLICATION INITIATION"/>
    <property type="match status" value="1"/>
</dbReference>
<dbReference type="EMBL" id="CP011797">
    <property type="protein sequence ID" value="ATX77808.1"/>
    <property type="molecule type" value="Genomic_DNA"/>
</dbReference>
<dbReference type="InterPro" id="IPR050099">
    <property type="entry name" value="SIS_GmhA/DiaA_subfam"/>
</dbReference>
<dbReference type="CDD" id="cd05006">
    <property type="entry name" value="SIS_GmhA"/>
    <property type="match status" value="1"/>
</dbReference>
<dbReference type="KEGG" id="rfo:REIFOR_02685"/>